<dbReference type="CDD" id="cd16011">
    <property type="entry name" value="iPGM_like"/>
    <property type="match status" value="1"/>
</dbReference>
<keyword evidence="5 7" id="KW-0324">Glycolysis</keyword>
<comment type="similarity">
    <text evidence="4 7">Belongs to the BPG-independent phosphoglycerate mutase family. A-PGAM subfamily.</text>
</comment>
<dbReference type="NCBIfam" id="NF003242">
    <property type="entry name" value="PRK04200.1"/>
    <property type="match status" value="1"/>
</dbReference>
<dbReference type="Pfam" id="PF01676">
    <property type="entry name" value="Metalloenzyme"/>
    <property type="match status" value="1"/>
</dbReference>
<gene>
    <name evidence="7" type="primary">apgM</name>
    <name evidence="10" type="ORF">EFE41_02565</name>
    <name evidence="9" type="ORF">MPF_0471</name>
    <name evidence="11" type="ORF">SAMN06264941_0867</name>
</gene>
<evidence type="ECO:0000256" key="3">
    <source>
        <dbReference type="ARBA" id="ARBA00004798"/>
    </source>
</evidence>
<dbReference type="GO" id="GO:0004619">
    <property type="term" value="F:phosphoglycerate mutase activity"/>
    <property type="evidence" value="ECO:0007669"/>
    <property type="project" value="UniProtKB-UniRule"/>
</dbReference>
<proteinExistence type="inferred from homology"/>
<comment type="function">
    <text evidence="2 7">Catalyzes the interconversion of 2-phosphoglycerate and 3-phosphoglycerate.</text>
</comment>
<evidence type="ECO:0000256" key="5">
    <source>
        <dbReference type="ARBA" id="ARBA00023152"/>
    </source>
</evidence>
<dbReference type="GO" id="GO:0006096">
    <property type="term" value="P:glycolytic process"/>
    <property type="evidence" value="ECO:0007669"/>
    <property type="project" value="UniProtKB-UniRule"/>
</dbReference>
<dbReference type="Gene3D" id="3.40.720.10">
    <property type="entry name" value="Alkaline Phosphatase, subunit A"/>
    <property type="match status" value="1"/>
</dbReference>
<dbReference type="AlphaFoldDB" id="A0A1L9C5B0"/>
<evidence type="ECO:0000256" key="6">
    <source>
        <dbReference type="ARBA" id="ARBA00023235"/>
    </source>
</evidence>
<dbReference type="Gene3D" id="3.30.70.2130">
    <property type="entry name" value="Metalloenzyme domain"/>
    <property type="match status" value="1"/>
</dbReference>
<comment type="pathway">
    <text evidence="3 7">Carbohydrate degradation; glycolysis; pyruvate from D-glyceraldehyde 3-phosphate: step 3/5.</text>
</comment>
<evidence type="ECO:0000256" key="1">
    <source>
        <dbReference type="ARBA" id="ARBA00000370"/>
    </source>
</evidence>
<evidence type="ECO:0000256" key="2">
    <source>
        <dbReference type="ARBA" id="ARBA00002315"/>
    </source>
</evidence>
<dbReference type="InterPro" id="IPR042253">
    <property type="entry name" value="Pglycerate_mutase_ApgM_sf"/>
</dbReference>
<evidence type="ECO:0000313" key="14">
    <source>
        <dbReference type="Proteomes" id="UP000278252"/>
    </source>
</evidence>
<dbReference type="PANTHER" id="PTHR31209">
    <property type="entry name" value="COFACTOR-INDEPENDENT PHOSPHOGLYCERATE MUTASE"/>
    <property type="match status" value="1"/>
</dbReference>
<protein>
    <recommendedName>
        <fullName evidence="7">2,3-bisphosphoglycerate-independent phosphoglycerate mutase</fullName>
        <shortName evidence="7">BPG-independent PGAM</shortName>
        <shortName evidence="7">Phosphoglyceromutase</shortName>
        <shortName evidence="7">aPGAM</shortName>
        <ecNumber evidence="7">5.4.2.12</ecNumber>
    </recommendedName>
</protein>
<reference evidence="9 12" key="1">
    <citation type="submission" date="2014-12" db="EMBL/GenBank/DDBJ databases">
        <title>The genome sequence of Methanohalophilus portucalensis strain FDF1.</title>
        <authorList>
            <person name="Lai M.-C."/>
            <person name="Lai S.-J."/>
        </authorList>
    </citation>
    <scope>NUCLEOTIDE SEQUENCE [LARGE SCALE GENOMIC DNA]</scope>
    <source>
        <strain evidence="9 12">FDF-1</strain>
    </source>
</reference>
<evidence type="ECO:0000259" key="8">
    <source>
        <dbReference type="Pfam" id="PF01676"/>
    </source>
</evidence>
<dbReference type="InterPro" id="IPR004456">
    <property type="entry name" value="Pglycerate_mutase_ApgM"/>
</dbReference>
<dbReference type="UniPathway" id="UPA00109">
    <property type="reaction ID" value="UER00186"/>
</dbReference>
<reference evidence="11" key="3">
    <citation type="submission" date="2017-04" db="EMBL/GenBank/DDBJ databases">
        <authorList>
            <person name="Afonso C.L."/>
            <person name="Miller P.J."/>
            <person name="Scott M.A."/>
            <person name="Spackman E."/>
            <person name="Goraichik I."/>
            <person name="Dimitrov K.M."/>
            <person name="Suarez D.L."/>
            <person name="Swayne D.E."/>
        </authorList>
    </citation>
    <scope>NUCLEOTIDE SEQUENCE [LARGE SCALE GENOMIC DNA]</scope>
    <source>
        <strain evidence="11">FDF-1</strain>
    </source>
</reference>
<dbReference type="EC" id="5.4.2.12" evidence="7"/>
<dbReference type="Proteomes" id="UP000185713">
    <property type="component" value="Unassembled WGS sequence"/>
</dbReference>
<reference evidence="10 14" key="4">
    <citation type="submission" date="2018-10" db="EMBL/GenBank/DDBJ databases">
        <title>Cultivation of a novel Methanohalophilus strain from Kebrit Deep of the Red Sea and a genomic comparison of members of the genus Methanohalophilus.</title>
        <authorList>
            <person name="Guan Y."/>
            <person name="Ngugi D.K."/>
            <person name="Stingl U."/>
        </authorList>
    </citation>
    <scope>NUCLEOTIDE SEQUENCE [LARGE SCALE GENOMIC DNA]</scope>
    <source>
        <strain evidence="10 14">DSM 7471</strain>
    </source>
</reference>
<accession>A0A1L9C5B0</accession>
<dbReference type="NCBIfam" id="TIGR00306">
    <property type="entry name" value="apgM"/>
    <property type="match status" value="1"/>
</dbReference>
<keyword evidence="6 7" id="KW-0413">Isomerase</keyword>
<dbReference type="Proteomes" id="UP000193969">
    <property type="component" value="Unassembled WGS sequence"/>
</dbReference>
<dbReference type="PIRSF" id="PIRSF006392">
    <property type="entry name" value="IPGAM_arch"/>
    <property type="match status" value="1"/>
</dbReference>
<name>A0A1L9C5B0_9EURY</name>
<evidence type="ECO:0000256" key="4">
    <source>
        <dbReference type="ARBA" id="ARBA00005524"/>
    </source>
</evidence>
<dbReference type="OrthoDB" id="52918at2157"/>
<evidence type="ECO:0000313" key="13">
    <source>
        <dbReference type="Proteomes" id="UP000193969"/>
    </source>
</evidence>
<organism evidence="9 12">
    <name type="scientific">Methanohalophilus portucalensis FDF-1</name>
    <dbReference type="NCBI Taxonomy" id="523843"/>
    <lineage>
        <taxon>Archaea</taxon>
        <taxon>Methanobacteriati</taxon>
        <taxon>Methanobacteriota</taxon>
        <taxon>Stenosarchaea group</taxon>
        <taxon>Methanomicrobia</taxon>
        <taxon>Methanosarcinales</taxon>
        <taxon>Methanosarcinaceae</taxon>
        <taxon>Methanohalophilus</taxon>
    </lineage>
</organism>
<evidence type="ECO:0000256" key="7">
    <source>
        <dbReference type="HAMAP-Rule" id="MF_01402"/>
    </source>
</evidence>
<dbReference type="Proteomes" id="UP000278252">
    <property type="component" value="Unassembled WGS sequence"/>
</dbReference>
<evidence type="ECO:0000313" key="11">
    <source>
        <dbReference type="EMBL" id="SMH34664.1"/>
    </source>
</evidence>
<dbReference type="EMBL" id="RJJH01000001">
    <property type="protein sequence ID" value="RNI13480.1"/>
    <property type="molecule type" value="Genomic_DNA"/>
</dbReference>
<dbReference type="PANTHER" id="PTHR31209:SF4">
    <property type="entry name" value="2,3-BISPHOSPHOGLYCERATE-INDEPENDENT PHOSPHOGLYCERATE MUTASE"/>
    <property type="match status" value="1"/>
</dbReference>
<dbReference type="InterPro" id="IPR006124">
    <property type="entry name" value="Metalloenzyme"/>
</dbReference>
<dbReference type="RefSeq" id="WP_072358676.1">
    <property type="nucleotide sequence ID" value="NZ_FXBN01000001.1"/>
</dbReference>
<dbReference type="InterPro" id="IPR023665">
    <property type="entry name" value="ApgAM_prokaryotes"/>
</dbReference>
<dbReference type="EMBL" id="JWTK01000002">
    <property type="protein sequence ID" value="OJH49683.1"/>
    <property type="molecule type" value="Genomic_DNA"/>
</dbReference>
<dbReference type="HAMAP" id="MF_01402_A">
    <property type="entry name" value="ApgM_A"/>
    <property type="match status" value="1"/>
</dbReference>
<dbReference type="NCBIfam" id="TIGR02535">
    <property type="entry name" value="hyp_Hser_kinase"/>
    <property type="match status" value="1"/>
</dbReference>
<dbReference type="SUPFAM" id="SSF53649">
    <property type="entry name" value="Alkaline phosphatase-like"/>
    <property type="match status" value="1"/>
</dbReference>
<dbReference type="STRING" id="523843.SAMN06264941_0867"/>
<sequence>MKHIVLIGDGMADYPIRELGDKTVLEAADIPHMDRMALEGINGLATNVPDGMPAGSDVANMSILGYDPAKHYSGRAPLEAASMGIELDKNDVAFRCNLITIENGNILDHSAGHISTEEASQLMQAIEEELGGDIHFYPGISYRHLMVAQFGADAICTPPHDVVENPASDHMPRGDSAEKLEELIRASWDILSEHPVNKKRIEEGKRPANSIWFWGQGYAPSMPSFEEMYGLKSAVISAVDLIKGLGICEGMDVIEVPGATGYLDTNYVGKAEYALESLKDHDIVFVHVEAPDEAGHMGSLEAKIQAIEDFDSKVVGTILEGIDKMSEKCNVLVLPDHPTPIAVRTHTPDPVPFVIYPSFNKDADIVKTYSEDAATDGILSTVKGCDLIHTLLSL</sequence>
<dbReference type="InterPro" id="IPR017850">
    <property type="entry name" value="Alkaline_phosphatase_core_sf"/>
</dbReference>
<comment type="catalytic activity">
    <reaction evidence="1 7">
        <text>(2R)-2-phosphoglycerate = (2R)-3-phosphoglycerate</text>
        <dbReference type="Rhea" id="RHEA:15901"/>
        <dbReference type="ChEBI" id="CHEBI:58272"/>
        <dbReference type="ChEBI" id="CHEBI:58289"/>
        <dbReference type="EC" id="5.4.2.12"/>
    </reaction>
</comment>
<dbReference type="Pfam" id="PF10143">
    <property type="entry name" value="PhosphMutase"/>
    <property type="match status" value="1"/>
</dbReference>
<evidence type="ECO:0000313" key="12">
    <source>
        <dbReference type="Proteomes" id="UP000185713"/>
    </source>
</evidence>
<keyword evidence="13" id="KW-1185">Reference proteome</keyword>
<evidence type="ECO:0000313" key="10">
    <source>
        <dbReference type="EMBL" id="RNI13480.1"/>
    </source>
</evidence>
<dbReference type="EMBL" id="FXBN01000001">
    <property type="protein sequence ID" value="SMH34664.1"/>
    <property type="molecule type" value="Genomic_DNA"/>
</dbReference>
<dbReference type="GO" id="GO:0046872">
    <property type="term" value="F:metal ion binding"/>
    <property type="evidence" value="ECO:0007669"/>
    <property type="project" value="InterPro"/>
</dbReference>
<reference evidence="13" key="2">
    <citation type="submission" date="2017-04" db="EMBL/GenBank/DDBJ databases">
        <authorList>
            <person name="Varghese N."/>
            <person name="Submissions S."/>
        </authorList>
    </citation>
    <scope>NUCLEOTIDE SEQUENCE [LARGE SCALE GENOMIC DNA]</scope>
    <source>
        <strain evidence="13">FDF-1</strain>
    </source>
</reference>
<evidence type="ECO:0000313" key="9">
    <source>
        <dbReference type="EMBL" id="OJH49683.1"/>
    </source>
</evidence>
<feature type="domain" description="Metalloenzyme" evidence="8">
    <location>
        <begin position="1"/>
        <end position="387"/>
    </location>
</feature>